<keyword evidence="2" id="KW-0328">Glycosyltransferase</keyword>
<dbReference type="SUPFAM" id="SSF53756">
    <property type="entry name" value="UDP-Glycosyltransferase/glycogen phosphorylase"/>
    <property type="match status" value="1"/>
</dbReference>
<evidence type="ECO:0000256" key="2">
    <source>
        <dbReference type="ARBA" id="ARBA00022676"/>
    </source>
</evidence>
<sequence>MNTDTPTTTATSTRTGPAPAPGPAHPRRVLLVTGGIGEGHHAAARAVEERARRAWPGVEVVWTDTLDGMGRGTGPVFRAIYAGCMRRFSWLYELYFWLLWHVRPFRAGTRAVIGAWSGRGLARQLARHSPDLVVATFPEGITGLGALRRRGRLPMPAVAVMADPAPHPLWVDPGLDLHLVSTGAAAALVRRAAPDARVRVAALPVSSRFTPPPVEAARARPQVYVSCGSMAFGDVAAACAAVLDAGADVLVSSGRNAAVRRRLCAVGRAHPRGAAMRVVDWVDDPAAATRDCDVVVANAGGATTLEALACARPLLLFAPIAGHGRATAALLADAGLARVCPAPADLTAALADLARDGHREALVASLLARLDGTDLTADVAALADLARLRAQPRATPGPRHPRVRSQDALFLHAATPEVPQQVGARILIEDPDGRDDWPGALAGLIRDRVPDIPLLRRRLLRPRPGRPLRWLDDDTPDPGRHVRPGIVEIGADGTAPTWDDALTAFFATVVDPVATGWELQVARDRAAGEIAVLAKVHHALGDGLAVTDALIRLLSDEITPATPDRPRGTPDEPAGVAHRLRRAAVVVRGVASLALAGGAGASPLAGRVAGTAHRRAGVCLDGAQVRAAARAHGVGTTVLLLAVVAETLHTLLTERDPQAVPVAVRTMVPMTTRTSATVGSRALGNRTAAVSIDLPTGPMSPAERVARVEKALAAGSSAGQPDGAAAVLRVLGLLPWRLQAQLVRLAYGRRFFHALASVMPGSRRPLHSRGGLIREVYPVLPLADGVGLAVGALHWGRTTAIGITADPGLIPEIGGIPDRVRASLSAVQGRVDRVD</sequence>
<dbReference type="PANTHER" id="PTHR43025">
    <property type="entry name" value="MONOGALACTOSYLDIACYLGLYCEROL SYNTHASE"/>
    <property type="match status" value="1"/>
</dbReference>
<dbReference type="Gene3D" id="3.40.50.2000">
    <property type="entry name" value="Glycogen Phosphorylase B"/>
    <property type="match status" value="1"/>
</dbReference>
<dbReference type="InterPro" id="IPR009695">
    <property type="entry name" value="Diacylglyc_glucosyltr_N"/>
</dbReference>
<dbReference type="RefSeq" id="WP_169396996.1">
    <property type="nucleotide sequence ID" value="NZ_JAAXKY010000055.1"/>
</dbReference>
<evidence type="ECO:0000256" key="1">
    <source>
        <dbReference type="ARBA" id="ARBA00006962"/>
    </source>
</evidence>
<dbReference type="PANTHER" id="PTHR43025:SF3">
    <property type="entry name" value="MONOGALACTOSYLDIACYLGLYCEROL SYNTHASE 1, CHLOROPLASTIC"/>
    <property type="match status" value="1"/>
</dbReference>
<evidence type="ECO:0000256" key="4">
    <source>
        <dbReference type="SAM" id="MobiDB-lite"/>
    </source>
</evidence>
<evidence type="ECO:0000259" key="6">
    <source>
        <dbReference type="Pfam" id="PF06925"/>
    </source>
</evidence>
<proteinExistence type="inferred from homology"/>
<accession>A0ABX1REV7</accession>
<organism evidence="8 9">
    <name type="scientific">Pseudonocardia xinjiangensis</name>
    <dbReference type="NCBI Taxonomy" id="75289"/>
    <lineage>
        <taxon>Bacteria</taxon>
        <taxon>Bacillati</taxon>
        <taxon>Actinomycetota</taxon>
        <taxon>Actinomycetes</taxon>
        <taxon>Pseudonocardiales</taxon>
        <taxon>Pseudonocardiaceae</taxon>
        <taxon>Pseudonocardia</taxon>
    </lineage>
</organism>
<keyword evidence="3" id="KW-0808">Transferase</keyword>
<dbReference type="EMBL" id="JAAXKY010000055">
    <property type="protein sequence ID" value="NMH78927.1"/>
    <property type="molecule type" value="Genomic_DNA"/>
</dbReference>
<dbReference type="InterPro" id="IPR004255">
    <property type="entry name" value="O-acyltransferase_WSD1_N"/>
</dbReference>
<dbReference type="Pfam" id="PF03007">
    <property type="entry name" value="WS_DGAT_cat"/>
    <property type="match status" value="1"/>
</dbReference>
<feature type="compositionally biased region" description="Low complexity" evidence="4">
    <location>
        <begin position="1"/>
        <end position="17"/>
    </location>
</feature>
<evidence type="ECO:0000313" key="9">
    <source>
        <dbReference type="Proteomes" id="UP001296706"/>
    </source>
</evidence>
<name>A0ABX1REV7_9PSEU</name>
<evidence type="ECO:0000313" key="8">
    <source>
        <dbReference type="EMBL" id="NMH78927.1"/>
    </source>
</evidence>
<feature type="region of interest" description="Disordered" evidence="4">
    <location>
        <begin position="1"/>
        <end position="26"/>
    </location>
</feature>
<evidence type="ECO:0000259" key="5">
    <source>
        <dbReference type="Pfam" id="PF03007"/>
    </source>
</evidence>
<feature type="domain" description="O-acyltransferase WSD1-like N-terminal" evidence="5">
    <location>
        <begin position="405"/>
        <end position="623"/>
    </location>
</feature>
<evidence type="ECO:0000256" key="3">
    <source>
        <dbReference type="ARBA" id="ARBA00022679"/>
    </source>
</evidence>
<gene>
    <name evidence="8" type="ORF">HF577_17775</name>
</gene>
<dbReference type="Pfam" id="PF06974">
    <property type="entry name" value="WS_DGAT_C"/>
    <property type="match status" value="1"/>
</dbReference>
<dbReference type="Pfam" id="PF06925">
    <property type="entry name" value="MGDG_synth"/>
    <property type="match status" value="1"/>
</dbReference>
<evidence type="ECO:0000259" key="7">
    <source>
        <dbReference type="Pfam" id="PF06974"/>
    </source>
</evidence>
<dbReference type="Proteomes" id="UP001296706">
    <property type="component" value="Unassembled WGS sequence"/>
</dbReference>
<dbReference type="InterPro" id="IPR009721">
    <property type="entry name" value="O-acyltransferase_WSD1_C"/>
</dbReference>
<keyword evidence="9" id="KW-1185">Reference proteome</keyword>
<protein>
    <submittedName>
        <fullName evidence="8">DUF1298 domain-containing protein</fullName>
    </submittedName>
</protein>
<feature type="domain" description="Diacylglycerol glucosyltransferase N-terminal" evidence="6">
    <location>
        <begin position="40"/>
        <end position="205"/>
    </location>
</feature>
<reference evidence="8 9" key="1">
    <citation type="submission" date="2020-04" db="EMBL/GenBank/DDBJ databases">
        <authorList>
            <person name="Klaysubun C."/>
            <person name="Duangmal K."/>
            <person name="Lipun K."/>
        </authorList>
    </citation>
    <scope>NUCLEOTIDE SEQUENCE [LARGE SCALE GENOMIC DNA]</scope>
    <source>
        <strain evidence="8 9">JCM 11839</strain>
    </source>
</reference>
<dbReference type="InterPro" id="IPR050519">
    <property type="entry name" value="Glycosyltransf_28_UgtP"/>
</dbReference>
<comment type="similarity">
    <text evidence="1">Belongs to the glycosyltransferase 28 family.</text>
</comment>
<comment type="caution">
    <text evidence="8">The sequence shown here is derived from an EMBL/GenBank/DDBJ whole genome shotgun (WGS) entry which is preliminary data.</text>
</comment>
<feature type="domain" description="O-acyltransferase WSD1 C-terminal" evidence="7">
    <location>
        <begin position="684"/>
        <end position="826"/>
    </location>
</feature>